<dbReference type="NCBIfam" id="TIGR01144">
    <property type="entry name" value="ATP_synt_b"/>
    <property type="match status" value="1"/>
</dbReference>
<dbReference type="EMBL" id="JADCKA010000018">
    <property type="protein sequence ID" value="MBE5036160.1"/>
    <property type="molecule type" value="Genomic_DNA"/>
</dbReference>
<evidence type="ECO:0000256" key="3">
    <source>
        <dbReference type="ARBA" id="ARBA00022547"/>
    </source>
</evidence>
<keyword evidence="9 12" id="KW-0066">ATP synthesis</keyword>
<proteinExistence type="inferred from homology"/>
<dbReference type="Gene3D" id="6.10.250.1580">
    <property type="match status" value="1"/>
</dbReference>
<evidence type="ECO:0000256" key="8">
    <source>
        <dbReference type="ARBA" id="ARBA00023136"/>
    </source>
</evidence>
<evidence type="ECO:0000256" key="5">
    <source>
        <dbReference type="ARBA" id="ARBA00022781"/>
    </source>
</evidence>
<evidence type="ECO:0000313" key="15">
    <source>
        <dbReference type="Proteomes" id="UP001516588"/>
    </source>
</evidence>
<accession>A0ABR9R017</accession>
<comment type="function">
    <text evidence="10 12">F(1)F(0) ATP synthase produces ATP from ADP in the presence of a proton or sodium gradient. F-type ATPases consist of two structural domains, F(1) containing the extramembraneous catalytic core and F(0) containing the membrane proton channel, linked together by a central stalk and a peripheral stalk. During catalysis, ATP synthesis in the catalytic domain of F(1) is coupled via a rotary mechanism of the central stalk subunits to proton translocation.</text>
</comment>
<keyword evidence="8 12" id="KW-0472">Membrane</keyword>
<evidence type="ECO:0000256" key="1">
    <source>
        <dbReference type="ARBA" id="ARBA00005513"/>
    </source>
</evidence>
<dbReference type="CDD" id="cd06503">
    <property type="entry name" value="ATP-synt_Fo_b"/>
    <property type="match status" value="1"/>
</dbReference>
<dbReference type="Proteomes" id="UP001516588">
    <property type="component" value="Unassembled WGS sequence"/>
</dbReference>
<evidence type="ECO:0000256" key="12">
    <source>
        <dbReference type="HAMAP-Rule" id="MF_01398"/>
    </source>
</evidence>
<dbReference type="InterPro" id="IPR002146">
    <property type="entry name" value="ATP_synth_b/b'su_bac/chlpt"/>
</dbReference>
<evidence type="ECO:0000256" key="2">
    <source>
        <dbReference type="ARBA" id="ARBA00022448"/>
    </source>
</evidence>
<gene>
    <name evidence="12 14" type="primary">atpF</name>
    <name evidence="14" type="ORF">INF20_07730</name>
</gene>
<dbReference type="PANTHER" id="PTHR33445">
    <property type="entry name" value="ATP SYNTHASE SUBUNIT B', CHLOROPLASTIC"/>
    <property type="match status" value="1"/>
</dbReference>
<keyword evidence="4 12" id="KW-0812">Transmembrane</keyword>
<organism evidence="14 15">
    <name type="scientific">Gallibacter intestinalis</name>
    <dbReference type="NCBI Taxonomy" id="2779356"/>
    <lineage>
        <taxon>Bacteria</taxon>
        <taxon>Bacillati</taxon>
        <taxon>Bacillota</taxon>
        <taxon>Clostridia</taxon>
        <taxon>Eubacteriales</taxon>
        <taxon>Eubacteriaceae</taxon>
        <taxon>Gallibacter</taxon>
    </lineage>
</organism>
<evidence type="ECO:0000256" key="7">
    <source>
        <dbReference type="ARBA" id="ARBA00023065"/>
    </source>
</evidence>
<evidence type="ECO:0000256" key="10">
    <source>
        <dbReference type="ARBA" id="ARBA00025198"/>
    </source>
</evidence>
<keyword evidence="2 12" id="KW-0813">Transport</keyword>
<evidence type="ECO:0000256" key="6">
    <source>
        <dbReference type="ARBA" id="ARBA00022989"/>
    </source>
</evidence>
<keyword evidence="7 12" id="KW-0406">Ion transport</keyword>
<keyword evidence="3 12" id="KW-0138">CF(0)</keyword>
<keyword evidence="6 12" id="KW-1133">Transmembrane helix</keyword>
<sequence length="164" mass="18310">MISVDINLLFAIINIIVLFLLLRKFLIKPVRNIMEKRDEMIRSGLENARKSQSDAELMKQEYEEKLKNAGDISAGIISDAKKEAEARSKNILDEANAKADNILSSARENAETAKIKAVSEAKEQIADLAAEMARKLVTTSKDSNFDSGEYDRFIRETGDDNDGN</sequence>
<dbReference type="InterPro" id="IPR005864">
    <property type="entry name" value="ATP_synth_F0_bsu_bac"/>
</dbReference>
<dbReference type="RefSeq" id="WP_226385806.1">
    <property type="nucleotide sequence ID" value="NZ_JADCKA010000018.1"/>
</dbReference>
<comment type="function">
    <text evidence="12">Component of the F(0) channel, it forms part of the peripheral stalk, linking F(1) to F(0).</text>
</comment>
<dbReference type="HAMAP" id="MF_01398">
    <property type="entry name" value="ATP_synth_b_bprime"/>
    <property type="match status" value="1"/>
</dbReference>
<comment type="subcellular location">
    <subcellularLocation>
        <location evidence="12">Cell membrane</location>
        <topology evidence="12">Single-pass membrane protein</topology>
    </subcellularLocation>
    <subcellularLocation>
        <location evidence="11">Endomembrane system</location>
        <topology evidence="11">Single-pass membrane protein</topology>
    </subcellularLocation>
</comment>
<reference evidence="14 15" key="1">
    <citation type="submission" date="2020-10" db="EMBL/GenBank/DDBJ databases">
        <title>ChiBAC.</title>
        <authorList>
            <person name="Zenner C."/>
            <person name="Hitch T.C.A."/>
            <person name="Clavel T."/>
        </authorList>
    </citation>
    <scope>NUCLEOTIDE SEQUENCE [LARGE SCALE GENOMIC DNA]</scope>
    <source>
        <strain evidence="14 15">DSM 108706</strain>
    </source>
</reference>
<evidence type="ECO:0000256" key="11">
    <source>
        <dbReference type="ARBA" id="ARBA00037847"/>
    </source>
</evidence>
<name>A0ABR9R017_9FIRM</name>
<evidence type="ECO:0000256" key="4">
    <source>
        <dbReference type="ARBA" id="ARBA00022692"/>
    </source>
</evidence>
<keyword evidence="5 12" id="KW-0375">Hydrogen ion transport</keyword>
<feature type="transmembrane region" description="Helical" evidence="12">
    <location>
        <begin position="6"/>
        <end position="27"/>
    </location>
</feature>
<keyword evidence="12" id="KW-1003">Cell membrane</keyword>
<evidence type="ECO:0000256" key="9">
    <source>
        <dbReference type="ARBA" id="ARBA00023310"/>
    </source>
</evidence>
<dbReference type="InterPro" id="IPR050059">
    <property type="entry name" value="ATP_synthase_B_chain"/>
</dbReference>
<comment type="caution">
    <text evidence="14">The sequence shown here is derived from an EMBL/GenBank/DDBJ whole genome shotgun (WGS) entry which is preliminary data.</text>
</comment>
<evidence type="ECO:0000256" key="13">
    <source>
        <dbReference type="RuleBase" id="RU003848"/>
    </source>
</evidence>
<comment type="subunit">
    <text evidence="12">F-type ATPases have 2 components, F(1) - the catalytic core - and F(0) - the membrane proton channel. F(1) has five subunits: alpha(3), beta(3), gamma(1), delta(1), epsilon(1). F(0) has three main subunits: a(1), b(2) and c(10-14). The alpha and beta chains form an alternating ring which encloses part of the gamma chain. F(1) is attached to F(0) by a central stalk formed by the gamma and epsilon chains, while a peripheral stalk is formed by the delta and b chains.</text>
</comment>
<dbReference type="PANTHER" id="PTHR33445:SF2">
    <property type="entry name" value="ATP SYNTHASE SUBUNIT B', CHLOROPLASTIC"/>
    <property type="match status" value="1"/>
</dbReference>
<dbReference type="Pfam" id="PF00430">
    <property type="entry name" value="ATP-synt_B"/>
    <property type="match status" value="1"/>
</dbReference>
<comment type="similarity">
    <text evidence="1 12 13">Belongs to the ATPase B chain family.</text>
</comment>
<protein>
    <recommendedName>
        <fullName evidence="12">ATP synthase subunit b</fullName>
    </recommendedName>
    <alternativeName>
        <fullName evidence="12">ATP synthase F(0) sector subunit b</fullName>
    </alternativeName>
    <alternativeName>
        <fullName evidence="12">ATPase subunit I</fullName>
    </alternativeName>
    <alternativeName>
        <fullName evidence="12">F-type ATPase subunit b</fullName>
        <shortName evidence="12">F-ATPase subunit b</shortName>
    </alternativeName>
</protein>
<keyword evidence="15" id="KW-1185">Reference proteome</keyword>
<evidence type="ECO:0000313" key="14">
    <source>
        <dbReference type="EMBL" id="MBE5036160.1"/>
    </source>
</evidence>